<reference evidence="3" key="1">
    <citation type="journal article" date="2019" name="Int. J. Syst. Evol. Microbiol.">
        <title>The Global Catalogue of Microorganisms (GCM) 10K type strain sequencing project: providing services to taxonomists for standard genome sequencing and annotation.</title>
        <authorList>
            <consortium name="The Broad Institute Genomics Platform"/>
            <consortium name="The Broad Institute Genome Sequencing Center for Infectious Disease"/>
            <person name="Wu L."/>
            <person name="Ma J."/>
        </authorList>
    </citation>
    <scope>NUCLEOTIDE SEQUENCE [LARGE SCALE GENOMIC DNA]</scope>
    <source>
        <strain evidence="3">PCU 347</strain>
    </source>
</reference>
<keyword evidence="3" id="KW-1185">Reference proteome</keyword>
<dbReference type="RefSeq" id="WP_381740696.1">
    <property type="nucleotide sequence ID" value="NZ_JBHSDP010000020.1"/>
</dbReference>
<comment type="caution">
    <text evidence="2">The sequence shown here is derived from an EMBL/GenBank/DDBJ whole genome shotgun (WGS) entry which is preliminary data.</text>
</comment>
<feature type="region of interest" description="Disordered" evidence="1">
    <location>
        <begin position="1"/>
        <end position="37"/>
    </location>
</feature>
<evidence type="ECO:0000256" key="1">
    <source>
        <dbReference type="SAM" id="MobiDB-lite"/>
    </source>
</evidence>
<organism evidence="2 3">
    <name type="scientific">Streptomyces andamanensis</name>
    <dbReference type="NCBI Taxonomy" id="1565035"/>
    <lineage>
        <taxon>Bacteria</taxon>
        <taxon>Bacillati</taxon>
        <taxon>Actinomycetota</taxon>
        <taxon>Actinomycetes</taxon>
        <taxon>Kitasatosporales</taxon>
        <taxon>Streptomycetaceae</taxon>
        <taxon>Streptomyces</taxon>
    </lineage>
</organism>
<dbReference type="InterPro" id="IPR016084">
    <property type="entry name" value="Haem_Oase-like_multi-hlx"/>
</dbReference>
<sequence length="233" mass="25213">MSSHTHVDAKSLADQVRQSVAATEPGSPLTRTPVTGPGTVEPLRRLVQIEYQSHAVELVAYGTLLSRFPHDPAAELWLRLGRVVREATPKLLHVARSLHMDEADLADWSTELGAYSFHGAVSWVAASGSQAAAALAAHTDMQVYYAGATAVARRLRDTDAEAPQEFIDYYDDPGDDALNELALAVTQDGLDRGDDPRGALFHARRVADSLLAVWRVASAEAATGRRTPGKEHR</sequence>
<gene>
    <name evidence="2" type="ORF">ACFPC0_19685</name>
</gene>
<dbReference type="Proteomes" id="UP001595824">
    <property type="component" value="Unassembled WGS sequence"/>
</dbReference>
<evidence type="ECO:0000313" key="3">
    <source>
        <dbReference type="Proteomes" id="UP001595824"/>
    </source>
</evidence>
<proteinExistence type="predicted"/>
<evidence type="ECO:0000313" key="2">
    <source>
        <dbReference type="EMBL" id="MFC4329969.1"/>
    </source>
</evidence>
<accession>A0ABV8TGZ5</accession>
<name>A0ABV8TGZ5_9ACTN</name>
<feature type="compositionally biased region" description="Basic and acidic residues" evidence="1">
    <location>
        <begin position="1"/>
        <end position="11"/>
    </location>
</feature>
<dbReference type="EMBL" id="JBHSDP010000020">
    <property type="protein sequence ID" value="MFC4329969.1"/>
    <property type="molecule type" value="Genomic_DNA"/>
</dbReference>
<dbReference type="SUPFAM" id="SSF48613">
    <property type="entry name" value="Heme oxygenase-like"/>
    <property type="match status" value="1"/>
</dbReference>
<dbReference type="Gene3D" id="1.20.910.10">
    <property type="entry name" value="Heme oxygenase-like"/>
    <property type="match status" value="1"/>
</dbReference>
<protein>
    <submittedName>
        <fullName evidence="2">Uncharacterized protein</fullName>
    </submittedName>
</protein>